<reference evidence="2" key="2">
    <citation type="journal article" date="2022" name="Proc. Natl. Acad. Sci. U.S.A.">
        <title>Diploid-dominant life cycles characterize the early evolution of Fungi.</title>
        <authorList>
            <person name="Amses K.R."/>
            <person name="Simmons D.R."/>
            <person name="Longcore J.E."/>
            <person name="Mondo S.J."/>
            <person name="Seto K."/>
            <person name="Jeronimo G.H."/>
            <person name="Bonds A.E."/>
            <person name="Quandt C.A."/>
            <person name="Davis W.J."/>
            <person name="Chang Y."/>
            <person name="Federici B.A."/>
            <person name="Kuo A."/>
            <person name="LaButti K."/>
            <person name="Pangilinan J."/>
            <person name="Andreopoulos W."/>
            <person name="Tritt A."/>
            <person name="Riley R."/>
            <person name="Hundley H."/>
            <person name="Johnson J."/>
            <person name="Lipzen A."/>
            <person name="Barry K."/>
            <person name="Lang B.F."/>
            <person name="Cuomo C.A."/>
            <person name="Buchler N.E."/>
            <person name="Grigoriev I.V."/>
            <person name="Spatafora J.W."/>
            <person name="Stajich J.E."/>
            <person name="James T.Y."/>
        </authorList>
    </citation>
    <scope>NUCLEOTIDE SEQUENCE</scope>
    <source>
        <strain evidence="2">AG</strain>
    </source>
</reference>
<gene>
    <name evidence="2" type="ORF">K450DRAFT_252536</name>
</gene>
<dbReference type="AlphaFoldDB" id="A0AAD5E611"/>
<evidence type="ECO:0000256" key="1">
    <source>
        <dbReference type="SAM" id="Phobius"/>
    </source>
</evidence>
<accession>A0AAD5E611</accession>
<feature type="transmembrane region" description="Helical" evidence="1">
    <location>
        <begin position="28"/>
        <end position="47"/>
    </location>
</feature>
<dbReference type="Proteomes" id="UP001206595">
    <property type="component" value="Unassembled WGS sequence"/>
</dbReference>
<sequence>MAICNNFFKRCYLCPANFFPYQAVMARMGLNSLVLAITSSPGIALYIEDLSSNKKFNPW</sequence>
<comment type="caution">
    <text evidence="2">The sequence shown here is derived from an EMBL/GenBank/DDBJ whole genome shotgun (WGS) entry which is preliminary data.</text>
</comment>
<dbReference type="EMBL" id="MU620942">
    <property type="protein sequence ID" value="KAI8577309.1"/>
    <property type="molecule type" value="Genomic_DNA"/>
</dbReference>
<evidence type="ECO:0000313" key="2">
    <source>
        <dbReference type="EMBL" id="KAI8577309.1"/>
    </source>
</evidence>
<protein>
    <submittedName>
        <fullName evidence="2">Uncharacterized protein</fullName>
    </submittedName>
</protein>
<keyword evidence="1" id="KW-0812">Transmembrane</keyword>
<keyword evidence="1" id="KW-1133">Transmembrane helix</keyword>
<dbReference type="GeneID" id="75916242"/>
<keyword evidence="3" id="KW-1185">Reference proteome</keyword>
<evidence type="ECO:0000313" key="3">
    <source>
        <dbReference type="Proteomes" id="UP001206595"/>
    </source>
</evidence>
<reference evidence="2" key="1">
    <citation type="submission" date="2021-06" db="EMBL/GenBank/DDBJ databases">
        <authorList>
            <consortium name="DOE Joint Genome Institute"/>
            <person name="Mondo S.J."/>
            <person name="Amses K.R."/>
            <person name="Simmons D.R."/>
            <person name="Longcore J.E."/>
            <person name="Seto K."/>
            <person name="Alves G.H."/>
            <person name="Bonds A.E."/>
            <person name="Quandt C.A."/>
            <person name="Davis W.J."/>
            <person name="Chang Y."/>
            <person name="Letcher P.M."/>
            <person name="Powell M.J."/>
            <person name="Kuo A."/>
            <person name="Labutti K."/>
            <person name="Pangilinan J."/>
            <person name="Andreopoulos W."/>
            <person name="Tritt A."/>
            <person name="Riley R."/>
            <person name="Hundley H."/>
            <person name="Johnson J."/>
            <person name="Lipzen A."/>
            <person name="Barry K."/>
            <person name="Berbee M.L."/>
            <person name="Buchler N.E."/>
            <person name="Grigoriev I.V."/>
            <person name="Spatafora J.W."/>
            <person name="Stajich J.E."/>
            <person name="James T.Y."/>
        </authorList>
    </citation>
    <scope>NUCLEOTIDE SEQUENCE</scope>
    <source>
        <strain evidence="2">AG</strain>
    </source>
</reference>
<organism evidence="2 3">
    <name type="scientific">Umbelopsis ramanniana AG</name>
    <dbReference type="NCBI Taxonomy" id="1314678"/>
    <lineage>
        <taxon>Eukaryota</taxon>
        <taxon>Fungi</taxon>
        <taxon>Fungi incertae sedis</taxon>
        <taxon>Mucoromycota</taxon>
        <taxon>Mucoromycotina</taxon>
        <taxon>Umbelopsidomycetes</taxon>
        <taxon>Umbelopsidales</taxon>
        <taxon>Umbelopsidaceae</taxon>
        <taxon>Umbelopsis</taxon>
    </lineage>
</organism>
<dbReference type="RefSeq" id="XP_051442313.1">
    <property type="nucleotide sequence ID" value="XM_051590899.1"/>
</dbReference>
<name>A0AAD5E611_UMBRA</name>
<proteinExistence type="predicted"/>
<keyword evidence="1" id="KW-0472">Membrane</keyword>